<protein>
    <recommendedName>
        <fullName evidence="1">Lipid/polyisoprenoid-binding YceI-like domain-containing protein</fullName>
    </recommendedName>
</protein>
<reference evidence="2" key="2">
    <citation type="submission" date="2023-01" db="EMBL/GenBank/DDBJ databases">
        <title>Draft genome sequence of Portibacter lacus strain NBRC 108769.</title>
        <authorList>
            <person name="Sun Q."/>
            <person name="Mori K."/>
        </authorList>
    </citation>
    <scope>NUCLEOTIDE SEQUENCE</scope>
    <source>
        <strain evidence="2">NBRC 108769</strain>
    </source>
</reference>
<dbReference type="Proteomes" id="UP001156666">
    <property type="component" value="Unassembled WGS sequence"/>
</dbReference>
<dbReference type="EMBL" id="BSOH01000037">
    <property type="protein sequence ID" value="GLR19842.1"/>
    <property type="molecule type" value="Genomic_DNA"/>
</dbReference>
<dbReference type="InterPro" id="IPR036761">
    <property type="entry name" value="TTHA0802/YceI-like_sf"/>
</dbReference>
<organism evidence="2 3">
    <name type="scientific">Portibacter lacus</name>
    <dbReference type="NCBI Taxonomy" id="1099794"/>
    <lineage>
        <taxon>Bacteria</taxon>
        <taxon>Pseudomonadati</taxon>
        <taxon>Bacteroidota</taxon>
        <taxon>Saprospiria</taxon>
        <taxon>Saprospirales</taxon>
        <taxon>Haliscomenobacteraceae</taxon>
        <taxon>Portibacter</taxon>
    </lineage>
</organism>
<dbReference type="PANTHER" id="PTHR34406:SF1">
    <property type="entry name" value="PROTEIN YCEI"/>
    <property type="match status" value="1"/>
</dbReference>
<dbReference type="PANTHER" id="PTHR34406">
    <property type="entry name" value="PROTEIN YCEI"/>
    <property type="match status" value="1"/>
</dbReference>
<proteinExistence type="predicted"/>
<dbReference type="SUPFAM" id="SSF101874">
    <property type="entry name" value="YceI-like"/>
    <property type="match status" value="1"/>
</dbReference>
<comment type="caution">
    <text evidence="2">The sequence shown here is derived from an EMBL/GenBank/DDBJ whole genome shotgun (WGS) entry which is preliminary data.</text>
</comment>
<dbReference type="AlphaFoldDB" id="A0AA37WGF9"/>
<evidence type="ECO:0000259" key="1">
    <source>
        <dbReference type="SMART" id="SM00867"/>
    </source>
</evidence>
<reference evidence="2" key="1">
    <citation type="journal article" date="2014" name="Int. J. Syst. Evol. Microbiol.">
        <title>Complete genome sequence of Corynebacterium casei LMG S-19264T (=DSM 44701T), isolated from a smear-ripened cheese.</title>
        <authorList>
            <consortium name="US DOE Joint Genome Institute (JGI-PGF)"/>
            <person name="Walter F."/>
            <person name="Albersmeier A."/>
            <person name="Kalinowski J."/>
            <person name="Ruckert C."/>
        </authorList>
    </citation>
    <scope>NUCLEOTIDE SEQUENCE</scope>
    <source>
        <strain evidence="2">NBRC 108769</strain>
    </source>
</reference>
<dbReference type="Pfam" id="PF04264">
    <property type="entry name" value="YceI"/>
    <property type="match status" value="1"/>
</dbReference>
<sequence length="176" mass="19576">MTKVKFLGMISAVIFLSAFTISSTVSWKIADDFSIKFSSKDPTGAFTKLTGDIQFDENDLSAAKFDVKIDVASINTGNGMKNKHAVSKKWFDADQYPTINFTSEKFTKTDSGYEVTGTLEMHGVQKEFTMPFTFNNNVFESSFLVNRMDFNIGTMKGMSKKVPAEIQLDIAVPVTK</sequence>
<dbReference type="InterPro" id="IPR007372">
    <property type="entry name" value="Lipid/polyisoprenoid-bd_YceI"/>
</dbReference>
<dbReference type="Gene3D" id="2.40.128.110">
    <property type="entry name" value="Lipid/polyisoprenoid-binding, YceI-like"/>
    <property type="match status" value="1"/>
</dbReference>
<feature type="domain" description="Lipid/polyisoprenoid-binding YceI-like" evidence="1">
    <location>
        <begin position="26"/>
        <end position="175"/>
    </location>
</feature>
<evidence type="ECO:0000313" key="3">
    <source>
        <dbReference type="Proteomes" id="UP001156666"/>
    </source>
</evidence>
<keyword evidence="3" id="KW-1185">Reference proteome</keyword>
<accession>A0AA37WGF9</accession>
<dbReference type="SMART" id="SM00867">
    <property type="entry name" value="YceI"/>
    <property type="match status" value="1"/>
</dbReference>
<evidence type="ECO:0000313" key="2">
    <source>
        <dbReference type="EMBL" id="GLR19842.1"/>
    </source>
</evidence>
<name>A0AA37WGF9_9BACT</name>
<dbReference type="RefSeq" id="WP_235293370.1">
    <property type="nucleotide sequence ID" value="NZ_BSOH01000037.1"/>
</dbReference>
<gene>
    <name evidence="2" type="ORF">GCM10007940_44580</name>
</gene>